<dbReference type="EMBL" id="WTVA01000001">
    <property type="protein sequence ID" value="MZR21287.1"/>
    <property type="molecule type" value="Genomic_DNA"/>
</dbReference>
<comment type="caution">
    <text evidence="11">The sequence shown here is derived from an EMBL/GenBank/DDBJ whole genome shotgun (WGS) entry which is preliminary data.</text>
</comment>
<comment type="similarity">
    <text evidence="4 9">Belongs to the SurE nucleotidase family.</text>
</comment>
<organism evidence="11 12">
    <name type="scientific">Sneathiella chungangensis</name>
    <dbReference type="NCBI Taxonomy" id="1418234"/>
    <lineage>
        <taxon>Bacteria</taxon>
        <taxon>Pseudomonadati</taxon>
        <taxon>Pseudomonadota</taxon>
        <taxon>Alphaproteobacteria</taxon>
        <taxon>Sneathiellales</taxon>
        <taxon>Sneathiellaceae</taxon>
        <taxon>Sneathiella</taxon>
    </lineage>
</organism>
<sequence>MRILLTNDDGFNAPGMETLRRIAAALSDDIYVVAPEKEQSGASRSLTLHDPLRINKYAEKEYSVEGTPTDCVMMAMNYLFKDERPDLILSGVNRGGNLGEDVLYSGTVAAASEGCLLGVRAIAISQCVAPDGATFHWDTAEALAPDIIRKLLDFEWGPDVLVNLNFPAVPKVQVKGIDVTVQGKRDLSNLSIDDRVDARGRQYFWLGYRPSFGDPPKGTDLWSVANGRVSVTPLKLNLTKVALAEKIKKAFA</sequence>
<dbReference type="HAMAP" id="MF_00060">
    <property type="entry name" value="SurE"/>
    <property type="match status" value="1"/>
</dbReference>
<dbReference type="NCBIfam" id="NF001490">
    <property type="entry name" value="PRK00346.1-4"/>
    <property type="match status" value="1"/>
</dbReference>
<dbReference type="NCBIfam" id="TIGR00087">
    <property type="entry name" value="surE"/>
    <property type="match status" value="1"/>
</dbReference>
<evidence type="ECO:0000256" key="7">
    <source>
        <dbReference type="ARBA" id="ARBA00022741"/>
    </source>
</evidence>
<feature type="domain" description="Survival protein SurE-like phosphatase/nucleotidase" evidence="10">
    <location>
        <begin position="3"/>
        <end position="187"/>
    </location>
</feature>
<feature type="binding site" evidence="9">
    <location>
        <position position="93"/>
    </location>
    <ligand>
        <name>a divalent metal cation</name>
        <dbReference type="ChEBI" id="CHEBI:60240"/>
    </ligand>
</feature>
<comment type="subcellular location">
    <subcellularLocation>
        <location evidence="3 9">Cytoplasm</location>
    </subcellularLocation>
</comment>
<evidence type="ECO:0000256" key="9">
    <source>
        <dbReference type="HAMAP-Rule" id="MF_00060"/>
    </source>
</evidence>
<comment type="catalytic activity">
    <reaction evidence="1 9">
        <text>a ribonucleoside 5'-phosphate + H2O = a ribonucleoside + phosphate</text>
        <dbReference type="Rhea" id="RHEA:12484"/>
        <dbReference type="ChEBI" id="CHEBI:15377"/>
        <dbReference type="ChEBI" id="CHEBI:18254"/>
        <dbReference type="ChEBI" id="CHEBI:43474"/>
        <dbReference type="ChEBI" id="CHEBI:58043"/>
        <dbReference type="EC" id="3.1.3.5"/>
    </reaction>
</comment>
<dbReference type="FunFam" id="3.40.1210.10:FF:000001">
    <property type="entry name" value="5'/3'-nucleotidase SurE"/>
    <property type="match status" value="1"/>
</dbReference>
<dbReference type="SUPFAM" id="SSF64167">
    <property type="entry name" value="SurE-like"/>
    <property type="match status" value="1"/>
</dbReference>
<dbReference type="InterPro" id="IPR002828">
    <property type="entry name" value="SurE-like_Pase/nucleotidase"/>
</dbReference>
<protein>
    <recommendedName>
        <fullName evidence="9">5'-nucleotidase SurE</fullName>
        <ecNumber evidence="9">3.1.3.5</ecNumber>
    </recommendedName>
    <alternativeName>
        <fullName evidence="9">Nucleoside 5'-monophosphate phosphohydrolase</fullName>
    </alternativeName>
</protein>
<dbReference type="RefSeq" id="WP_161337690.1">
    <property type="nucleotide sequence ID" value="NZ_JBHSDG010000002.1"/>
</dbReference>
<evidence type="ECO:0000256" key="4">
    <source>
        <dbReference type="ARBA" id="ARBA00011062"/>
    </source>
</evidence>
<evidence type="ECO:0000256" key="1">
    <source>
        <dbReference type="ARBA" id="ARBA00000815"/>
    </source>
</evidence>
<feature type="binding site" evidence="9">
    <location>
        <position position="9"/>
    </location>
    <ligand>
        <name>a divalent metal cation</name>
        <dbReference type="ChEBI" id="CHEBI:60240"/>
    </ligand>
</feature>
<evidence type="ECO:0000256" key="2">
    <source>
        <dbReference type="ARBA" id="ARBA00001946"/>
    </source>
</evidence>
<dbReference type="Pfam" id="PF01975">
    <property type="entry name" value="SurE"/>
    <property type="match status" value="1"/>
</dbReference>
<dbReference type="GO" id="GO:0004309">
    <property type="term" value="F:exopolyphosphatase activity"/>
    <property type="evidence" value="ECO:0007669"/>
    <property type="project" value="TreeGrafter"/>
</dbReference>
<dbReference type="InterPro" id="IPR036523">
    <property type="entry name" value="SurE-like_sf"/>
</dbReference>
<keyword evidence="7 9" id="KW-0547">Nucleotide-binding</keyword>
<dbReference type="Gene3D" id="3.40.1210.10">
    <property type="entry name" value="Survival protein SurE-like phosphatase/nucleotidase"/>
    <property type="match status" value="1"/>
</dbReference>
<dbReference type="GO" id="GO:0008254">
    <property type="term" value="F:3'-nucleotidase activity"/>
    <property type="evidence" value="ECO:0007669"/>
    <property type="project" value="TreeGrafter"/>
</dbReference>
<keyword evidence="8 9" id="KW-0378">Hydrolase</keyword>
<evidence type="ECO:0000256" key="5">
    <source>
        <dbReference type="ARBA" id="ARBA00022490"/>
    </source>
</evidence>
<evidence type="ECO:0000313" key="12">
    <source>
        <dbReference type="Proteomes" id="UP000445696"/>
    </source>
</evidence>
<feature type="binding site" evidence="9">
    <location>
        <position position="40"/>
    </location>
    <ligand>
        <name>a divalent metal cation</name>
        <dbReference type="ChEBI" id="CHEBI:60240"/>
    </ligand>
</feature>
<dbReference type="EC" id="3.1.3.5" evidence="9"/>
<proteinExistence type="inferred from homology"/>
<keyword evidence="12" id="KW-1185">Reference proteome</keyword>
<evidence type="ECO:0000256" key="6">
    <source>
        <dbReference type="ARBA" id="ARBA00022723"/>
    </source>
</evidence>
<dbReference type="AlphaFoldDB" id="A0A845MDI4"/>
<dbReference type="InterPro" id="IPR030048">
    <property type="entry name" value="SurE"/>
</dbReference>
<keyword evidence="6 9" id="KW-0479">Metal-binding</keyword>
<reference evidence="11 12" key="1">
    <citation type="journal article" date="2014" name="Int. J. Syst. Evol. Microbiol.">
        <title>Sneathiella chungangensis sp. nov., isolated from a marine sand, and emended description of the genus Sneathiella.</title>
        <authorList>
            <person name="Siamphan C."/>
            <person name="Kim H."/>
            <person name="Lee J.S."/>
            <person name="Kim W."/>
        </authorList>
    </citation>
    <scope>NUCLEOTIDE SEQUENCE [LARGE SCALE GENOMIC DNA]</scope>
    <source>
        <strain evidence="11 12">KCTC 32476</strain>
    </source>
</reference>
<gene>
    <name evidence="9 11" type="primary">surE</name>
    <name evidence="11" type="ORF">GQF03_02980</name>
</gene>
<comment type="cofactor">
    <cofactor evidence="2">
        <name>Mg(2+)</name>
        <dbReference type="ChEBI" id="CHEBI:18420"/>
    </cofactor>
</comment>
<evidence type="ECO:0000256" key="8">
    <source>
        <dbReference type="ARBA" id="ARBA00022801"/>
    </source>
</evidence>
<dbReference type="GO" id="GO:0008253">
    <property type="term" value="F:5'-nucleotidase activity"/>
    <property type="evidence" value="ECO:0007669"/>
    <property type="project" value="UniProtKB-UniRule"/>
</dbReference>
<dbReference type="PANTHER" id="PTHR30457:SF12">
    <property type="entry name" value="5'_3'-NUCLEOTIDASE SURE"/>
    <property type="match status" value="1"/>
</dbReference>
<dbReference type="OrthoDB" id="9780815at2"/>
<feature type="binding site" evidence="9">
    <location>
        <position position="8"/>
    </location>
    <ligand>
        <name>a divalent metal cation</name>
        <dbReference type="ChEBI" id="CHEBI:60240"/>
    </ligand>
</feature>
<dbReference type="PANTHER" id="PTHR30457">
    <property type="entry name" value="5'-NUCLEOTIDASE SURE"/>
    <property type="match status" value="1"/>
</dbReference>
<keyword evidence="5 9" id="KW-0963">Cytoplasm</keyword>
<comment type="cofactor">
    <cofactor evidence="9">
        <name>a divalent metal cation</name>
        <dbReference type="ChEBI" id="CHEBI:60240"/>
    </cofactor>
    <text evidence="9">Binds 1 divalent metal cation per subunit.</text>
</comment>
<evidence type="ECO:0000313" key="11">
    <source>
        <dbReference type="EMBL" id="MZR21287.1"/>
    </source>
</evidence>
<evidence type="ECO:0000259" key="10">
    <source>
        <dbReference type="Pfam" id="PF01975"/>
    </source>
</evidence>
<name>A0A845MDI4_9PROT</name>
<evidence type="ECO:0000256" key="3">
    <source>
        <dbReference type="ARBA" id="ARBA00004496"/>
    </source>
</evidence>
<dbReference type="Proteomes" id="UP000445696">
    <property type="component" value="Unassembled WGS sequence"/>
</dbReference>
<accession>A0A845MDI4</accession>
<dbReference type="GO" id="GO:0000166">
    <property type="term" value="F:nucleotide binding"/>
    <property type="evidence" value="ECO:0007669"/>
    <property type="project" value="UniProtKB-KW"/>
</dbReference>
<dbReference type="GO" id="GO:0005737">
    <property type="term" value="C:cytoplasm"/>
    <property type="evidence" value="ECO:0007669"/>
    <property type="project" value="UniProtKB-SubCell"/>
</dbReference>
<comment type="function">
    <text evidence="9">Nucleotidase that shows phosphatase activity on nucleoside 5'-monophosphates.</text>
</comment>
<dbReference type="GO" id="GO:0046872">
    <property type="term" value="F:metal ion binding"/>
    <property type="evidence" value="ECO:0007669"/>
    <property type="project" value="UniProtKB-UniRule"/>
</dbReference>